<reference evidence="2 3" key="1">
    <citation type="submission" date="2019-02" db="EMBL/GenBank/DDBJ databases">
        <title>The competitiveness to form nodules shapes the capacities of Rhizobium leguminosarum sv viciae communities to promote symbiosis with specific hosts.</title>
        <authorList>
            <person name="Boivin S."/>
            <person name="Lepetit M."/>
        </authorList>
    </citation>
    <scope>NUCLEOTIDE SEQUENCE [LARGE SCALE GENOMIC DNA]</scope>
    <source>
        <strain evidence="2 3">SPF4F3</strain>
    </source>
</reference>
<dbReference type="Proteomes" id="UP000291866">
    <property type="component" value="Unassembled WGS sequence"/>
</dbReference>
<evidence type="ECO:0000256" key="1">
    <source>
        <dbReference type="SAM" id="MobiDB-lite"/>
    </source>
</evidence>
<evidence type="ECO:0000313" key="3">
    <source>
        <dbReference type="Proteomes" id="UP000291866"/>
    </source>
</evidence>
<feature type="compositionally biased region" description="Low complexity" evidence="1">
    <location>
        <begin position="38"/>
        <end position="49"/>
    </location>
</feature>
<sequence>MADLVKELISGVVDSVLKEILKKTTGRATSKRKKRKTSSSSTTTAARKANPVKPKPARKQVSKRRTAAGRSRQRRS</sequence>
<dbReference type="RefSeq" id="WP_028741249.1">
    <property type="nucleotide sequence ID" value="NZ_SJLU01000001.1"/>
</dbReference>
<dbReference type="AlphaFoldDB" id="A0A8G2J3B1"/>
<comment type="caution">
    <text evidence="2">The sequence shown here is derived from an EMBL/GenBank/DDBJ whole genome shotgun (WGS) entry which is preliminary data.</text>
</comment>
<feature type="compositionally biased region" description="Basic residues" evidence="1">
    <location>
        <begin position="55"/>
        <end position="76"/>
    </location>
</feature>
<dbReference type="GeneID" id="303207616"/>
<evidence type="ECO:0000313" key="2">
    <source>
        <dbReference type="EMBL" id="TBX97951.1"/>
    </source>
</evidence>
<accession>A0A8G2J3B1</accession>
<name>A0A8G2J3B1_RHILV</name>
<dbReference type="EMBL" id="SJLU01000001">
    <property type="protein sequence ID" value="TBX97951.1"/>
    <property type="molecule type" value="Genomic_DNA"/>
</dbReference>
<protein>
    <submittedName>
        <fullName evidence="2">Uncharacterized protein</fullName>
    </submittedName>
</protein>
<gene>
    <name evidence="2" type="ORF">E0H31_03340</name>
</gene>
<proteinExistence type="predicted"/>
<feature type="region of interest" description="Disordered" evidence="1">
    <location>
        <begin position="23"/>
        <end position="76"/>
    </location>
</feature>
<organism evidence="2 3">
    <name type="scientific">Rhizobium leguminosarum bv. viciae</name>
    <dbReference type="NCBI Taxonomy" id="387"/>
    <lineage>
        <taxon>Bacteria</taxon>
        <taxon>Pseudomonadati</taxon>
        <taxon>Pseudomonadota</taxon>
        <taxon>Alphaproteobacteria</taxon>
        <taxon>Hyphomicrobiales</taxon>
        <taxon>Rhizobiaceae</taxon>
        <taxon>Rhizobium/Agrobacterium group</taxon>
        <taxon>Rhizobium</taxon>
    </lineage>
</organism>